<dbReference type="GeneID" id="18878129"/>
<name>R7S3V9_PUNST</name>
<dbReference type="RefSeq" id="XP_007388339.1">
    <property type="nucleotide sequence ID" value="XM_007388277.1"/>
</dbReference>
<accession>R7S3V9</accession>
<dbReference type="Gene3D" id="3.60.130.30">
    <property type="match status" value="1"/>
</dbReference>
<evidence type="ECO:0000313" key="3">
    <source>
        <dbReference type="Proteomes" id="UP000054196"/>
    </source>
</evidence>
<sequence>MPPTLDMHGLDNAQSRTTSAPPTAQHIRCDFVDTGCLVEELGLIDSHAWAPEGDGFADLSDLSDLTDSEDELPSGSVQTGTDSMQGLFKDKVELTKTRRSKNQRVRNQGRKRGRFDLHASSDQHLEVDHSVEAHAQANAQGSYVARSKVISLKPASPTLVGMGSGGSVSVFDHARRLVVYRETVISSTSTINECLLSAQQRLRSSGKPAFVKAGDKASRGPFDQYFFSLHRGSTRTPRMSASYKKNTDLAEELLQILEPVKRLVNATFRRKWPRLHQRYAAALDFIQQHVQGAKPLFGAFASFAINMDGVICDIHRDSQNFVTGICVVMPFGDFQPSAGACLVIEELGLSFEVAPGVAIYFPSALYNHYNTQLSQMGVRGSLVLWTGGTLIQWVDCGGRAKCEMPAEDRARYELSARDRLGEGLNLLYPDSLTVEY</sequence>
<gene>
    <name evidence="2" type="ORF">PUNSTDRAFT_128348</name>
</gene>
<dbReference type="AlphaFoldDB" id="R7S3V9"/>
<dbReference type="OrthoDB" id="3030671at2759"/>
<evidence type="ECO:0000313" key="2">
    <source>
        <dbReference type="EMBL" id="EIN04544.1"/>
    </source>
</evidence>
<keyword evidence="3" id="KW-1185">Reference proteome</keyword>
<dbReference type="eggNOG" id="ENOG502SNUP">
    <property type="taxonomic scope" value="Eukaryota"/>
</dbReference>
<feature type="compositionally biased region" description="Polar residues" evidence="1">
    <location>
        <begin position="12"/>
        <end position="22"/>
    </location>
</feature>
<feature type="compositionally biased region" description="Basic residues" evidence="1">
    <location>
        <begin position="99"/>
        <end position="113"/>
    </location>
</feature>
<proteinExistence type="predicted"/>
<feature type="region of interest" description="Disordered" evidence="1">
    <location>
        <begin position="99"/>
        <end position="121"/>
    </location>
</feature>
<dbReference type="Proteomes" id="UP000054196">
    <property type="component" value="Unassembled WGS sequence"/>
</dbReference>
<dbReference type="EMBL" id="JH687554">
    <property type="protein sequence ID" value="EIN04544.1"/>
    <property type="molecule type" value="Genomic_DNA"/>
</dbReference>
<protein>
    <submittedName>
        <fullName evidence="2">Uncharacterized protein</fullName>
    </submittedName>
</protein>
<dbReference type="HOGENOM" id="CLU_628730_0_0_1"/>
<evidence type="ECO:0000256" key="1">
    <source>
        <dbReference type="SAM" id="MobiDB-lite"/>
    </source>
</evidence>
<feature type="region of interest" description="Disordered" evidence="1">
    <location>
        <begin position="1"/>
        <end position="23"/>
    </location>
</feature>
<organism evidence="2 3">
    <name type="scientific">Punctularia strigosozonata (strain HHB-11173)</name>
    <name type="common">White-rot fungus</name>
    <dbReference type="NCBI Taxonomy" id="741275"/>
    <lineage>
        <taxon>Eukaryota</taxon>
        <taxon>Fungi</taxon>
        <taxon>Dikarya</taxon>
        <taxon>Basidiomycota</taxon>
        <taxon>Agaricomycotina</taxon>
        <taxon>Agaricomycetes</taxon>
        <taxon>Corticiales</taxon>
        <taxon>Punctulariaceae</taxon>
        <taxon>Punctularia</taxon>
    </lineage>
</organism>
<dbReference type="KEGG" id="psq:PUNSTDRAFT_128348"/>
<reference evidence="3" key="1">
    <citation type="journal article" date="2012" name="Science">
        <title>The Paleozoic origin of enzymatic lignin decomposition reconstructed from 31 fungal genomes.</title>
        <authorList>
            <person name="Floudas D."/>
            <person name="Binder M."/>
            <person name="Riley R."/>
            <person name="Barry K."/>
            <person name="Blanchette R.A."/>
            <person name="Henrissat B."/>
            <person name="Martinez A.T."/>
            <person name="Otillar R."/>
            <person name="Spatafora J.W."/>
            <person name="Yadav J.S."/>
            <person name="Aerts A."/>
            <person name="Benoit I."/>
            <person name="Boyd A."/>
            <person name="Carlson A."/>
            <person name="Copeland A."/>
            <person name="Coutinho P.M."/>
            <person name="de Vries R.P."/>
            <person name="Ferreira P."/>
            <person name="Findley K."/>
            <person name="Foster B."/>
            <person name="Gaskell J."/>
            <person name="Glotzer D."/>
            <person name="Gorecki P."/>
            <person name="Heitman J."/>
            <person name="Hesse C."/>
            <person name="Hori C."/>
            <person name="Igarashi K."/>
            <person name="Jurgens J.A."/>
            <person name="Kallen N."/>
            <person name="Kersten P."/>
            <person name="Kohler A."/>
            <person name="Kuees U."/>
            <person name="Kumar T.K.A."/>
            <person name="Kuo A."/>
            <person name="LaButti K."/>
            <person name="Larrondo L.F."/>
            <person name="Lindquist E."/>
            <person name="Ling A."/>
            <person name="Lombard V."/>
            <person name="Lucas S."/>
            <person name="Lundell T."/>
            <person name="Martin R."/>
            <person name="McLaughlin D.J."/>
            <person name="Morgenstern I."/>
            <person name="Morin E."/>
            <person name="Murat C."/>
            <person name="Nagy L.G."/>
            <person name="Nolan M."/>
            <person name="Ohm R.A."/>
            <person name="Patyshakuliyeva A."/>
            <person name="Rokas A."/>
            <person name="Ruiz-Duenas F.J."/>
            <person name="Sabat G."/>
            <person name="Salamov A."/>
            <person name="Samejima M."/>
            <person name="Schmutz J."/>
            <person name="Slot J.C."/>
            <person name="St John F."/>
            <person name="Stenlid J."/>
            <person name="Sun H."/>
            <person name="Sun S."/>
            <person name="Syed K."/>
            <person name="Tsang A."/>
            <person name="Wiebenga A."/>
            <person name="Young D."/>
            <person name="Pisabarro A."/>
            <person name="Eastwood D.C."/>
            <person name="Martin F."/>
            <person name="Cullen D."/>
            <person name="Grigoriev I.V."/>
            <person name="Hibbett D.S."/>
        </authorList>
    </citation>
    <scope>NUCLEOTIDE SEQUENCE [LARGE SCALE GENOMIC DNA]</scope>
    <source>
        <strain evidence="3">HHB-11173 SS5</strain>
    </source>
</reference>